<evidence type="ECO:0000256" key="5">
    <source>
        <dbReference type="SAM" id="Coils"/>
    </source>
</evidence>
<gene>
    <name evidence="8" type="primary">SKA1</name>
</gene>
<comment type="similarity">
    <text evidence="1">Belongs to the SKA1 family.</text>
</comment>
<dbReference type="GO" id="GO:0005876">
    <property type="term" value="C:spindle microtubule"/>
    <property type="evidence" value="ECO:0007669"/>
    <property type="project" value="TreeGrafter"/>
</dbReference>
<evidence type="ECO:0000256" key="2">
    <source>
        <dbReference type="ARBA" id="ARBA00023054"/>
    </source>
</evidence>
<keyword evidence="7" id="KW-1185">Reference proteome</keyword>
<dbReference type="FunFam" id="1.10.10.1890:FF:000002">
    <property type="entry name" value="Spindle and kinetochore-associated protein 1"/>
    <property type="match status" value="1"/>
</dbReference>
<reference evidence="8" key="1">
    <citation type="submission" date="2025-08" db="UniProtKB">
        <authorList>
            <consortium name="RefSeq"/>
        </authorList>
    </citation>
    <scope>IDENTIFICATION</scope>
    <source>
        <tissue evidence="8">Blood</tissue>
    </source>
</reference>
<dbReference type="GO" id="GO:0031110">
    <property type="term" value="P:regulation of microtubule polymerization or depolymerization"/>
    <property type="evidence" value="ECO:0007669"/>
    <property type="project" value="TreeGrafter"/>
</dbReference>
<dbReference type="GO" id="GO:0000278">
    <property type="term" value="P:mitotic cell cycle"/>
    <property type="evidence" value="ECO:0007669"/>
    <property type="project" value="TreeGrafter"/>
</dbReference>
<keyword evidence="2 5" id="KW-0175">Coiled coil</keyword>
<dbReference type="Proteomes" id="UP001190640">
    <property type="component" value="Chromosome 8"/>
</dbReference>
<dbReference type="Gene3D" id="6.10.250.1370">
    <property type="match status" value="1"/>
</dbReference>
<dbReference type="RefSeq" id="XP_054843135.1">
    <property type="nucleotide sequence ID" value="XM_054987160.1"/>
</dbReference>
<dbReference type="PANTHER" id="PTHR28573">
    <property type="entry name" value="SPINDLE AND KINETOCHORE-ASSOCIATED PROTEIN 1"/>
    <property type="match status" value="1"/>
</dbReference>
<organism evidence="7 8">
    <name type="scientific">Eublepharis macularius</name>
    <name type="common">Leopard gecko</name>
    <name type="synonym">Cyrtodactylus macularius</name>
    <dbReference type="NCBI Taxonomy" id="481883"/>
    <lineage>
        <taxon>Eukaryota</taxon>
        <taxon>Metazoa</taxon>
        <taxon>Chordata</taxon>
        <taxon>Craniata</taxon>
        <taxon>Vertebrata</taxon>
        <taxon>Euteleostomi</taxon>
        <taxon>Lepidosauria</taxon>
        <taxon>Squamata</taxon>
        <taxon>Bifurcata</taxon>
        <taxon>Gekkota</taxon>
        <taxon>Eublepharidae</taxon>
        <taxon>Eublepharinae</taxon>
        <taxon>Eublepharis</taxon>
    </lineage>
</organism>
<dbReference type="KEGG" id="emc:129334823"/>
<evidence type="ECO:0000256" key="4">
    <source>
        <dbReference type="ARBA" id="ARBA00047202"/>
    </source>
</evidence>
<evidence type="ECO:0000313" key="7">
    <source>
        <dbReference type="Proteomes" id="UP001190640"/>
    </source>
</evidence>
<evidence type="ECO:0000313" key="8">
    <source>
        <dbReference type="RefSeq" id="XP_054843135.1"/>
    </source>
</evidence>
<name>A0AA97JS03_EUBMA</name>
<dbReference type="GO" id="GO:0007059">
    <property type="term" value="P:chromosome segregation"/>
    <property type="evidence" value="ECO:0007669"/>
    <property type="project" value="InterPro"/>
</dbReference>
<feature type="coiled-coil region" evidence="5">
    <location>
        <begin position="70"/>
        <end position="107"/>
    </location>
</feature>
<dbReference type="GeneID" id="129334823"/>
<dbReference type="InterPro" id="IPR042031">
    <property type="entry name" value="SKA1_MBD_sf"/>
</dbReference>
<evidence type="ECO:0000256" key="1">
    <source>
        <dbReference type="ARBA" id="ARBA00006836"/>
    </source>
</evidence>
<dbReference type="GO" id="GO:0008017">
    <property type="term" value="F:microtubule binding"/>
    <property type="evidence" value="ECO:0007669"/>
    <property type="project" value="InterPro"/>
</dbReference>
<dbReference type="Pfam" id="PF07160">
    <property type="entry name" value="SKA1"/>
    <property type="match status" value="1"/>
</dbReference>
<accession>A0AA97JS03</accession>
<feature type="compositionally biased region" description="Basic and acidic residues" evidence="6">
    <location>
        <begin position="124"/>
        <end position="145"/>
    </location>
</feature>
<dbReference type="InterPro" id="IPR009829">
    <property type="entry name" value="SKA1"/>
</dbReference>
<proteinExistence type="inferred from homology"/>
<dbReference type="GO" id="GO:0000940">
    <property type="term" value="C:outer kinetochore"/>
    <property type="evidence" value="ECO:0007669"/>
    <property type="project" value="TreeGrafter"/>
</dbReference>
<dbReference type="GO" id="GO:0072686">
    <property type="term" value="C:mitotic spindle"/>
    <property type="evidence" value="ECO:0007669"/>
    <property type="project" value="TreeGrafter"/>
</dbReference>
<evidence type="ECO:0000256" key="6">
    <source>
        <dbReference type="SAM" id="MobiDB-lite"/>
    </source>
</evidence>
<feature type="region of interest" description="Disordered" evidence="6">
    <location>
        <begin position="122"/>
        <end position="149"/>
    </location>
</feature>
<dbReference type="AlphaFoldDB" id="A0AA97JS03"/>
<feature type="region of interest" description="Disordered" evidence="6">
    <location>
        <begin position="1"/>
        <end position="24"/>
    </location>
</feature>
<sequence>MEEKEKRSPPELPGEGAGASPDLNSLCSHVNTKISNIKTLLRLRKIGQEPSLKTVLGKILHEMFLFNDLLNKMELECLHQERQKEQLKELQEAIEGDYNEAQQLEENMPLHLPNALPASAASLPEKKEEQCKEAEPGRPKKPGKESKHHVKEAPFITVEEFESVPAYMRGRLSYNQVNAVIQEINKAVASKYKIMRQSAKTMSSAVRNLYFRFQEEETKDTKGEFFIVEADIEEFTQLKADKRFHSILTILRHCQRVREIRGSRLVRYAIC</sequence>
<protein>
    <recommendedName>
        <fullName evidence="3">SKA complex subunit 1</fullName>
    </recommendedName>
    <alternativeName>
        <fullName evidence="4">Spindle and kinetochore-associated protein 1</fullName>
    </alternativeName>
</protein>
<dbReference type="PANTHER" id="PTHR28573:SF1">
    <property type="entry name" value="SPINDLE AND KINETOCHORE-ASSOCIATED PROTEIN 1"/>
    <property type="match status" value="1"/>
</dbReference>
<evidence type="ECO:0000256" key="3">
    <source>
        <dbReference type="ARBA" id="ARBA00047182"/>
    </source>
</evidence>
<dbReference type="CTD" id="220134"/>
<dbReference type="Gene3D" id="1.10.10.1890">
    <property type="entry name" value="Ska1 microtubule binding domain-like"/>
    <property type="match status" value="1"/>
</dbReference>
<dbReference type="GO" id="GO:0051301">
    <property type="term" value="P:cell division"/>
    <property type="evidence" value="ECO:0007669"/>
    <property type="project" value="InterPro"/>
</dbReference>